<organism evidence="2 3">
    <name type="scientific">Prorocentrum cordatum</name>
    <dbReference type="NCBI Taxonomy" id="2364126"/>
    <lineage>
        <taxon>Eukaryota</taxon>
        <taxon>Sar</taxon>
        <taxon>Alveolata</taxon>
        <taxon>Dinophyceae</taxon>
        <taxon>Prorocentrales</taxon>
        <taxon>Prorocentraceae</taxon>
        <taxon>Prorocentrum</taxon>
    </lineage>
</organism>
<keyword evidence="3" id="KW-1185">Reference proteome</keyword>
<feature type="transmembrane region" description="Helical" evidence="1">
    <location>
        <begin position="40"/>
        <end position="61"/>
    </location>
</feature>
<evidence type="ECO:0000313" key="2">
    <source>
        <dbReference type="EMBL" id="CAK0889727.1"/>
    </source>
</evidence>
<keyword evidence="1" id="KW-0472">Membrane</keyword>
<dbReference type="EMBL" id="CAUYUJ010019259">
    <property type="protein sequence ID" value="CAK0889727.1"/>
    <property type="molecule type" value="Genomic_DNA"/>
</dbReference>
<protein>
    <submittedName>
        <fullName evidence="2">Uncharacterized protein</fullName>
    </submittedName>
</protein>
<comment type="caution">
    <text evidence="2">The sequence shown here is derived from an EMBL/GenBank/DDBJ whole genome shotgun (WGS) entry which is preliminary data.</text>
</comment>
<evidence type="ECO:0000256" key="1">
    <source>
        <dbReference type="SAM" id="Phobius"/>
    </source>
</evidence>
<dbReference type="Proteomes" id="UP001189429">
    <property type="component" value="Unassembled WGS sequence"/>
</dbReference>
<reference evidence="2" key="1">
    <citation type="submission" date="2023-10" db="EMBL/GenBank/DDBJ databases">
        <authorList>
            <person name="Chen Y."/>
            <person name="Shah S."/>
            <person name="Dougan E. K."/>
            <person name="Thang M."/>
            <person name="Chan C."/>
        </authorList>
    </citation>
    <scope>NUCLEOTIDE SEQUENCE [LARGE SCALE GENOMIC DNA]</scope>
</reference>
<keyword evidence="1" id="KW-1133">Transmembrane helix</keyword>
<proteinExistence type="predicted"/>
<keyword evidence="1" id="KW-0812">Transmembrane</keyword>
<name>A0ABN9WVR7_9DINO</name>
<feature type="transmembrane region" description="Helical" evidence="1">
    <location>
        <begin position="73"/>
        <end position="99"/>
    </location>
</feature>
<gene>
    <name evidence="2" type="ORF">PCOR1329_LOCUS70192</name>
</gene>
<evidence type="ECO:0000313" key="3">
    <source>
        <dbReference type="Proteomes" id="UP001189429"/>
    </source>
</evidence>
<accession>A0ABN9WVR7</accession>
<sequence length="131" mass="14340">MTPGLWDKGSPDSGWVRRHFPSFEDRDVLLSDMDKYLSTIANQVLVAGLLAGLAFSALFSVERGKFTAKAGMYEPCVVSVSMVLVTNVSALVFYLAIYITLSSAVPRWRLCRPALTWLGVSSGSARCLWAC</sequence>